<dbReference type="RefSeq" id="WP_008322650.1">
    <property type="nucleotide sequence ID" value="NZ_AOLK01000011.1"/>
</dbReference>
<dbReference type="EMBL" id="AOLK01000011">
    <property type="protein sequence ID" value="ELZ87319.1"/>
    <property type="molecule type" value="Genomic_DNA"/>
</dbReference>
<dbReference type="PATRIC" id="fig|1230453.4.peg.588"/>
<dbReference type="InterPro" id="IPR000182">
    <property type="entry name" value="GNAT_dom"/>
</dbReference>
<dbReference type="PANTHER" id="PTHR43792:SF8">
    <property type="entry name" value="[RIBOSOMAL PROTEIN US5]-ALANINE N-ACETYLTRANSFERASE"/>
    <property type="match status" value="1"/>
</dbReference>
<keyword evidence="1 5" id="KW-0808">Transferase</keyword>
<organism evidence="5 6">
    <name type="scientific">Haloferax elongans ATCC BAA-1513</name>
    <dbReference type="NCBI Taxonomy" id="1230453"/>
    <lineage>
        <taxon>Archaea</taxon>
        <taxon>Methanobacteriati</taxon>
        <taxon>Methanobacteriota</taxon>
        <taxon>Stenosarchaea group</taxon>
        <taxon>Halobacteria</taxon>
        <taxon>Halobacteriales</taxon>
        <taxon>Haloferacaceae</taxon>
        <taxon>Haloferax</taxon>
    </lineage>
</organism>
<dbReference type="InterPro" id="IPR016181">
    <property type="entry name" value="Acyl_CoA_acyltransferase"/>
</dbReference>
<dbReference type="GO" id="GO:0016747">
    <property type="term" value="F:acyltransferase activity, transferring groups other than amino-acyl groups"/>
    <property type="evidence" value="ECO:0007669"/>
    <property type="project" value="InterPro"/>
</dbReference>
<keyword evidence="6" id="KW-1185">Reference proteome</keyword>
<dbReference type="AlphaFoldDB" id="M0HW24"/>
<evidence type="ECO:0000313" key="6">
    <source>
        <dbReference type="Proteomes" id="UP000011612"/>
    </source>
</evidence>
<accession>M0HW24</accession>
<dbReference type="STRING" id="1230453.C453_03174"/>
<dbReference type="PANTHER" id="PTHR43792">
    <property type="entry name" value="GNAT FAMILY, PUTATIVE (AFU_ORTHOLOGUE AFUA_3G00765)-RELATED-RELATED"/>
    <property type="match status" value="1"/>
</dbReference>
<feature type="domain" description="N-acetyltransferase" evidence="4">
    <location>
        <begin position="12"/>
        <end position="174"/>
    </location>
</feature>
<dbReference type="Gene3D" id="3.40.630.30">
    <property type="match status" value="1"/>
</dbReference>
<gene>
    <name evidence="5" type="ORF">C453_03174</name>
</gene>
<comment type="similarity">
    <text evidence="3">Belongs to the acetyltransferase family. RimJ subfamily.</text>
</comment>
<evidence type="ECO:0000256" key="3">
    <source>
        <dbReference type="ARBA" id="ARBA00038502"/>
    </source>
</evidence>
<dbReference type="PROSITE" id="PS51186">
    <property type="entry name" value="GNAT"/>
    <property type="match status" value="1"/>
</dbReference>
<protein>
    <submittedName>
        <fullName evidence="5">Protein N-acetyltransferase-like protein</fullName>
    </submittedName>
</protein>
<sequence length="184" mass="20620">MPGAIVTSGERVTLRTVETEDVPFIQRAAANPELRYTLGNPVMNREQYEISDDRNAPDQLLVCLESADADPADPDEDDITRIGQISVADAHYKRPELGYWLIPDVHGEGYGKESVSLAIDYAFRTYDTPAIGAGVYAFNDASRGLLESLGFVKEGRQRKLMYVDGAYRDLVRYGLLREEWQAEK</sequence>
<evidence type="ECO:0000256" key="2">
    <source>
        <dbReference type="ARBA" id="ARBA00023315"/>
    </source>
</evidence>
<dbReference type="Proteomes" id="UP000011612">
    <property type="component" value="Unassembled WGS sequence"/>
</dbReference>
<keyword evidence="2" id="KW-0012">Acyltransferase</keyword>
<name>M0HW24_HALEO</name>
<dbReference type="SUPFAM" id="SSF55729">
    <property type="entry name" value="Acyl-CoA N-acyltransferases (Nat)"/>
    <property type="match status" value="1"/>
</dbReference>
<comment type="caution">
    <text evidence="5">The sequence shown here is derived from an EMBL/GenBank/DDBJ whole genome shotgun (WGS) entry which is preliminary data.</text>
</comment>
<evidence type="ECO:0000313" key="5">
    <source>
        <dbReference type="EMBL" id="ELZ87319.1"/>
    </source>
</evidence>
<dbReference type="InterPro" id="IPR051531">
    <property type="entry name" value="N-acetyltransferase"/>
</dbReference>
<proteinExistence type="inferred from homology"/>
<evidence type="ECO:0000259" key="4">
    <source>
        <dbReference type="PROSITE" id="PS51186"/>
    </source>
</evidence>
<dbReference type="OrthoDB" id="120213at2157"/>
<reference evidence="5 6" key="1">
    <citation type="journal article" date="2014" name="PLoS Genet.">
        <title>Phylogenetically driven sequencing of extremely halophilic archaea reveals strategies for static and dynamic osmo-response.</title>
        <authorList>
            <person name="Becker E.A."/>
            <person name="Seitzer P.M."/>
            <person name="Tritt A."/>
            <person name="Larsen D."/>
            <person name="Krusor M."/>
            <person name="Yao A.I."/>
            <person name="Wu D."/>
            <person name="Madern D."/>
            <person name="Eisen J.A."/>
            <person name="Darling A.E."/>
            <person name="Facciotti M.T."/>
        </authorList>
    </citation>
    <scope>NUCLEOTIDE SEQUENCE [LARGE SCALE GENOMIC DNA]</scope>
    <source>
        <strain evidence="5 6">ATCC BAA-1513</strain>
    </source>
</reference>
<evidence type="ECO:0000256" key="1">
    <source>
        <dbReference type="ARBA" id="ARBA00022679"/>
    </source>
</evidence>
<dbReference type="Pfam" id="PF13302">
    <property type="entry name" value="Acetyltransf_3"/>
    <property type="match status" value="1"/>
</dbReference>